<accession>A0A5J4UFQ2</accession>
<evidence type="ECO:0000313" key="1">
    <source>
        <dbReference type="EMBL" id="KAA6368881.1"/>
    </source>
</evidence>
<dbReference type="Proteomes" id="UP000324800">
    <property type="component" value="Unassembled WGS sequence"/>
</dbReference>
<comment type="caution">
    <text evidence="1">The sequence shown here is derived from an EMBL/GenBank/DDBJ whole genome shotgun (WGS) entry which is preliminary data.</text>
</comment>
<dbReference type="EMBL" id="SNRW01016901">
    <property type="protein sequence ID" value="KAA6368881.1"/>
    <property type="molecule type" value="Genomic_DNA"/>
</dbReference>
<protein>
    <submittedName>
        <fullName evidence="1">Uncharacterized protein</fullName>
    </submittedName>
</protein>
<evidence type="ECO:0000313" key="2">
    <source>
        <dbReference type="Proteomes" id="UP000324800"/>
    </source>
</evidence>
<gene>
    <name evidence="1" type="ORF">EZS28_035592</name>
</gene>
<proteinExistence type="predicted"/>
<name>A0A5J4UFQ2_9EUKA</name>
<feature type="non-terminal residue" evidence="1">
    <location>
        <position position="114"/>
    </location>
</feature>
<reference evidence="1 2" key="1">
    <citation type="submission" date="2019-03" db="EMBL/GenBank/DDBJ databases">
        <title>Single cell metagenomics reveals metabolic interactions within the superorganism composed of flagellate Streblomastix strix and complex community of Bacteroidetes bacteria on its surface.</title>
        <authorList>
            <person name="Treitli S.C."/>
            <person name="Kolisko M."/>
            <person name="Husnik F."/>
            <person name="Keeling P."/>
            <person name="Hampl V."/>
        </authorList>
    </citation>
    <scope>NUCLEOTIDE SEQUENCE [LARGE SCALE GENOMIC DNA]</scope>
    <source>
        <strain evidence="1">ST1C</strain>
    </source>
</reference>
<sequence>MFKHRQPFRSKIPIVQRLYQESQAPKHCIDQIHNEREQKELQECIFAPQIIEISRAVVEDGAFFKRQALAQQKRMMYAELQQLGLLTDEECTFCPNVKKDVVGAQQRAGGAEVV</sequence>
<dbReference type="AlphaFoldDB" id="A0A5J4UFQ2"/>
<organism evidence="1 2">
    <name type="scientific">Streblomastix strix</name>
    <dbReference type="NCBI Taxonomy" id="222440"/>
    <lineage>
        <taxon>Eukaryota</taxon>
        <taxon>Metamonada</taxon>
        <taxon>Preaxostyla</taxon>
        <taxon>Oxymonadida</taxon>
        <taxon>Streblomastigidae</taxon>
        <taxon>Streblomastix</taxon>
    </lineage>
</organism>